<keyword evidence="4 5" id="KW-0472">Membrane</keyword>
<keyword evidence="3 5" id="KW-1133">Transmembrane helix</keyword>
<dbReference type="EMBL" id="VNHO01000006">
    <property type="protein sequence ID" value="TYP57444.1"/>
    <property type="molecule type" value="Genomic_DNA"/>
</dbReference>
<protein>
    <recommendedName>
        <fullName evidence="5">UPF0756 membrane protein LZ11_00758</fullName>
    </recommendedName>
</protein>
<feature type="transmembrane region" description="Helical" evidence="5">
    <location>
        <begin position="78"/>
        <end position="97"/>
    </location>
</feature>
<feature type="transmembrane region" description="Helical" evidence="5">
    <location>
        <begin position="109"/>
        <end position="125"/>
    </location>
</feature>
<dbReference type="InterPro" id="IPR007382">
    <property type="entry name" value="UPF0756_TM"/>
</dbReference>
<keyword evidence="2 5" id="KW-0812">Transmembrane</keyword>
<dbReference type="PANTHER" id="PTHR38452">
    <property type="entry name" value="UPF0756 MEMBRANE PROTEIN YEAL"/>
    <property type="match status" value="1"/>
</dbReference>
<evidence type="ECO:0000256" key="4">
    <source>
        <dbReference type="ARBA" id="ARBA00023136"/>
    </source>
</evidence>
<accession>A0A5S5AYK5</accession>
<evidence type="ECO:0000256" key="1">
    <source>
        <dbReference type="ARBA" id="ARBA00022475"/>
    </source>
</evidence>
<evidence type="ECO:0000256" key="2">
    <source>
        <dbReference type="ARBA" id="ARBA00022692"/>
    </source>
</evidence>
<dbReference type="Proteomes" id="UP000322294">
    <property type="component" value="Unassembled WGS sequence"/>
</dbReference>
<evidence type="ECO:0000313" key="6">
    <source>
        <dbReference type="EMBL" id="TYP57444.1"/>
    </source>
</evidence>
<evidence type="ECO:0000256" key="5">
    <source>
        <dbReference type="HAMAP-Rule" id="MF_01874"/>
    </source>
</evidence>
<dbReference type="HAMAP" id="MF_01874">
    <property type="entry name" value="UPF0756"/>
    <property type="match status" value="1"/>
</dbReference>
<keyword evidence="7" id="KW-1185">Reference proteome</keyword>
<dbReference type="Pfam" id="PF04284">
    <property type="entry name" value="DUF441"/>
    <property type="match status" value="1"/>
</dbReference>
<dbReference type="AlphaFoldDB" id="A0A5S5AYK5"/>
<organism evidence="6 7">
    <name type="scientific">Thermosediminibacter litoriperuensis</name>
    <dbReference type="NCBI Taxonomy" id="291989"/>
    <lineage>
        <taxon>Bacteria</taxon>
        <taxon>Bacillati</taxon>
        <taxon>Bacillota</taxon>
        <taxon>Clostridia</taxon>
        <taxon>Thermosediminibacterales</taxon>
        <taxon>Thermosediminibacteraceae</taxon>
        <taxon>Thermosediminibacter</taxon>
    </lineage>
</organism>
<dbReference type="RefSeq" id="WP_170240274.1">
    <property type="nucleotide sequence ID" value="NZ_VNHO01000006.1"/>
</dbReference>
<dbReference type="GO" id="GO:0005886">
    <property type="term" value="C:plasma membrane"/>
    <property type="evidence" value="ECO:0007669"/>
    <property type="project" value="UniProtKB-SubCell"/>
</dbReference>
<feature type="transmembrane region" description="Helical" evidence="5">
    <location>
        <begin position="6"/>
        <end position="35"/>
    </location>
</feature>
<evidence type="ECO:0000313" key="7">
    <source>
        <dbReference type="Proteomes" id="UP000322294"/>
    </source>
</evidence>
<keyword evidence="1 5" id="KW-1003">Cell membrane</keyword>
<sequence length="149" mass="15885">MKPSSIIFLILLLGYLGRNRLILVSSGVLLLFKYLGLLPRSAASQNTLLDLGVILLVMGILLPLGTGEVCVRDVYRSIFTLEGLVIFLVGIASAVMARDGVDLLKENPGIMICLLMGSIVGTAFFKGLPTGPLVAAGLAAFIINLLRRM</sequence>
<proteinExistence type="inferred from homology"/>
<gene>
    <name evidence="6" type="ORF">LZ11_00758</name>
</gene>
<comment type="subcellular location">
    <subcellularLocation>
        <location evidence="5">Cell membrane</location>
        <topology evidence="5">Multi-pass membrane protein</topology>
    </subcellularLocation>
</comment>
<comment type="similarity">
    <text evidence="5">Belongs to the UPF0756 family.</text>
</comment>
<feature type="transmembrane region" description="Helical" evidence="5">
    <location>
        <begin position="47"/>
        <end position="66"/>
    </location>
</feature>
<dbReference type="PANTHER" id="PTHR38452:SF1">
    <property type="entry name" value="UPF0756 MEMBRANE PROTEIN YEAL"/>
    <property type="match status" value="1"/>
</dbReference>
<name>A0A5S5AYK5_9FIRM</name>
<reference evidence="6 7" key="1">
    <citation type="submission" date="2019-07" db="EMBL/GenBank/DDBJ databases">
        <title>Genomic Encyclopedia of Type Strains, Phase I: the one thousand microbial genomes (KMG-I) project.</title>
        <authorList>
            <person name="Kyrpides N."/>
        </authorList>
    </citation>
    <scope>NUCLEOTIDE SEQUENCE [LARGE SCALE GENOMIC DNA]</scope>
    <source>
        <strain evidence="6 7">DSM 16647</strain>
    </source>
</reference>
<evidence type="ECO:0000256" key="3">
    <source>
        <dbReference type="ARBA" id="ARBA00022989"/>
    </source>
</evidence>
<comment type="caution">
    <text evidence="6">The sequence shown here is derived from an EMBL/GenBank/DDBJ whole genome shotgun (WGS) entry which is preliminary data.</text>
</comment>